<keyword evidence="6" id="KW-0966">Cell projection</keyword>
<dbReference type="GO" id="GO:0071978">
    <property type="term" value="P:bacterial-type flagellum-dependent swarming motility"/>
    <property type="evidence" value="ECO:0007669"/>
    <property type="project" value="TreeGrafter"/>
</dbReference>
<protein>
    <submittedName>
        <fullName evidence="6">Flagellar hook-basal body protein</fullName>
    </submittedName>
</protein>
<dbReference type="Pfam" id="PF22692">
    <property type="entry name" value="LlgE_F_G_D1"/>
    <property type="match status" value="1"/>
</dbReference>
<dbReference type="EMBL" id="CP035281">
    <property type="protein sequence ID" value="QAT42031.1"/>
    <property type="molecule type" value="Genomic_DNA"/>
</dbReference>
<dbReference type="PANTHER" id="PTHR30435">
    <property type="entry name" value="FLAGELLAR PROTEIN"/>
    <property type="match status" value="1"/>
</dbReference>
<evidence type="ECO:0000259" key="4">
    <source>
        <dbReference type="Pfam" id="PF06429"/>
    </source>
</evidence>
<dbReference type="InterPro" id="IPR010930">
    <property type="entry name" value="Flg_bb/hook_C_dom"/>
</dbReference>
<dbReference type="OrthoDB" id="9800375at2"/>
<dbReference type="SUPFAM" id="SSF117143">
    <property type="entry name" value="Flagellar hook protein flgE"/>
    <property type="match status" value="1"/>
</dbReference>
<organism evidence="6 7">
    <name type="scientific">Aminipila luticellarii</name>
    <dbReference type="NCBI Taxonomy" id="2507160"/>
    <lineage>
        <taxon>Bacteria</taxon>
        <taxon>Bacillati</taxon>
        <taxon>Bacillota</taxon>
        <taxon>Clostridia</taxon>
        <taxon>Peptostreptococcales</taxon>
        <taxon>Anaerovoracaceae</taxon>
        <taxon>Aminipila</taxon>
    </lineage>
</organism>
<dbReference type="Proteomes" id="UP000287601">
    <property type="component" value="Chromosome"/>
</dbReference>
<dbReference type="InterPro" id="IPR019776">
    <property type="entry name" value="Flagellar_basal_body_rod_CS"/>
</dbReference>
<dbReference type="RefSeq" id="WP_128744685.1">
    <property type="nucleotide sequence ID" value="NZ_CP035281.1"/>
</dbReference>
<dbReference type="NCBIfam" id="TIGR03506">
    <property type="entry name" value="FlgEFG_subfam"/>
    <property type="match status" value="1"/>
</dbReference>
<feature type="domain" description="Flagellar basal-body/hook protein C-terminal" evidence="4">
    <location>
        <begin position="203"/>
        <end position="248"/>
    </location>
</feature>
<evidence type="ECO:0000313" key="6">
    <source>
        <dbReference type="EMBL" id="QAT42031.1"/>
    </source>
</evidence>
<comment type="similarity">
    <text evidence="1 2">Belongs to the flagella basal body rod proteins family.</text>
</comment>
<keyword evidence="7" id="KW-1185">Reference proteome</keyword>
<sequence>MFKGFYMAASGMLTQSRVLNTISNNMSNVSTPGYKSDTLATTTFGDVLINRTGNKDKSVYTPLNHSSMIKTADELVTNYSQGAPDFTGRKLDFAVSGNGFFQVQTPDGQNRYTRNGSFNIDSDGYLCLQHIGRVVGENGPIQLGTDQISVSSDGSITDSQTGEALGKMRLVNFTDYTQLQKLGEGMFGTANPVNPVAADGTVMQGALERSNVQAMDEMLAMMSSQRAFQSASQIAKAYDQLMGKAVDLAAL</sequence>
<accession>A0A410PSR8</accession>
<dbReference type="Pfam" id="PF00460">
    <property type="entry name" value="Flg_bb_rod"/>
    <property type="match status" value="1"/>
</dbReference>
<evidence type="ECO:0000313" key="7">
    <source>
        <dbReference type="Proteomes" id="UP000287601"/>
    </source>
</evidence>
<name>A0A410PSR8_9FIRM</name>
<dbReference type="PANTHER" id="PTHR30435:SF19">
    <property type="entry name" value="FLAGELLAR BASAL-BODY ROD PROTEIN FLGG"/>
    <property type="match status" value="1"/>
</dbReference>
<feature type="domain" description="Flagellar basal body rod protein N-terminal" evidence="3">
    <location>
        <begin position="5"/>
        <end position="35"/>
    </location>
</feature>
<feature type="domain" description="Flagellar hook protein FlgE/F/G-like D1" evidence="5">
    <location>
        <begin position="94"/>
        <end position="157"/>
    </location>
</feature>
<dbReference type="AlphaFoldDB" id="A0A410PSR8"/>
<dbReference type="KEGG" id="amij:EQM06_01640"/>
<reference evidence="6 7" key="1">
    <citation type="submission" date="2019-01" db="EMBL/GenBank/DDBJ databases">
        <title>Draft genomes of a novel of Aminipila strains.</title>
        <authorList>
            <person name="Ma S."/>
        </authorList>
    </citation>
    <scope>NUCLEOTIDE SEQUENCE [LARGE SCALE GENOMIC DNA]</scope>
    <source>
        <strain evidence="7">JN-39</strain>
    </source>
</reference>
<evidence type="ECO:0000259" key="5">
    <source>
        <dbReference type="Pfam" id="PF22692"/>
    </source>
</evidence>
<evidence type="ECO:0000259" key="3">
    <source>
        <dbReference type="Pfam" id="PF00460"/>
    </source>
</evidence>
<dbReference type="Pfam" id="PF06429">
    <property type="entry name" value="Flg_bbr_C"/>
    <property type="match status" value="1"/>
</dbReference>
<dbReference type="InterPro" id="IPR020013">
    <property type="entry name" value="Flagellar_FlgE/F/G"/>
</dbReference>
<keyword evidence="2" id="KW-0975">Bacterial flagellum</keyword>
<dbReference type="InterPro" id="IPR053967">
    <property type="entry name" value="LlgE_F_G-like_D1"/>
</dbReference>
<gene>
    <name evidence="6" type="ORF">EQM06_01640</name>
</gene>
<evidence type="ECO:0000256" key="2">
    <source>
        <dbReference type="RuleBase" id="RU362116"/>
    </source>
</evidence>
<proteinExistence type="inferred from homology"/>
<comment type="subcellular location">
    <subcellularLocation>
        <location evidence="2">Bacterial flagellum basal body</location>
    </subcellularLocation>
</comment>
<keyword evidence="6" id="KW-0282">Flagellum</keyword>
<dbReference type="PROSITE" id="PS00588">
    <property type="entry name" value="FLAGELLA_BB_ROD"/>
    <property type="match status" value="1"/>
</dbReference>
<evidence type="ECO:0000256" key="1">
    <source>
        <dbReference type="ARBA" id="ARBA00009677"/>
    </source>
</evidence>
<dbReference type="InterPro" id="IPR001444">
    <property type="entry name" value="Flag_bb_rod_N"/>
</dbReference>
<dbReference type="InterPro" id="IPR037925">
    <property type="entry name" value="FlgE/F/G-like"/>
</dbReference>
<dbReference type="GO" id="GO:0009425">
    <property type="term" value="C:bacterial-type flagellum basal body"/>
    <property type="evidence" value="ECO:0007669"/>
    <property type="project" value="UniProtKB-SubCell"/>
</dbReference>
<keyword evidence="6" id="KW-0969">Cilium</keyword>